<dbReference type="GO" id="GO:0005886">
    <property type="term" value="C:plasma membrane"/>
    <property type="evidence" value="ECO:0007669"/>
    <property type="project" value="TreeGrafter"/>
</dbReference>
<feature type="transmembrane region" description="Helical" evidence="7">
    <location>
        <begin position="12"/>
        <end position="33"/>
    </location>
</feature>
<feature type="region of interest" description="Disordered" evidence="6">
    <location>
        <begin position="438"/>
        <end position="487"/>
    </location>
</feature>
<evidence type="ECO:0000256" key="1">
    <source>
        <dbReference type="ARBA" id="ARBA00004141"/>
    </source>
</evidence>
<feature type="transmembrane region" description="Helical" evidence="7">
    <location>
        <begin position="207"/>
        <end position="224"/>
    </location>
</feature>
<feature type="transmembrane region" description="Helical" evidence="7">
    <location>
        <begin position="230"/>
        <end position="246"/>
    </location>
</feature>
<dbReference type="Pfam" id="PF01098">
    <property type="entry name" value="FTSW_RODA_SPOVE"/>
    <property type="match status" value="1"/>
</dbReference>
<dbReference type="GO" id="GO:0051301">
    <property type="term" value="P:cell division"/>
    <property type="evidence" value="ECO:0007669"/>
    <property type="project" value="UniProtKB-KW"/>
</dbReference>
<dbReference type="Proteomes" id="UP000243342">
    <property type="component" value="Unassembled WGS sequence"/>
</dbReference>
<feature type="transmembrane region" description="Helical" evidence="7">
    <location>
        <begin position="106"/>
        <end position="123"/>
    </location>
</feature>
<comment type="caution">
    <text evidence="8">The sequence shown here is derived from an EMBL/GenBank/DDBJ whole genome shotgun (WGS) entry which is preliminary data.</text>
</comment>
<feature type="transmembrane region" description="Helical" evidence="7">
    <location>
        <begin position="135"/>
        <end position="155"/>
    </location>
</feature>
<evidence type="ECO:0000256" key="2">
    <source>
        <dbReference type="ARBA" id="ARBA00022692"/>
    </source>
</evidence>
<comment type="subcellular location">
    <subcellularLocation>
        <location evidence="1">Membrane</location>
        <topology evidence="1">Multi-pass membrane protein</topology>
    </subcellularLocation>
</comment>
<evidence type="ECO:0000256" key="3">
    <source>
        <dbReference type="ARBA" id="ARBA00022960"/>
    </source>
</evidence>
<feature type="transmembrane region" description="Helical" evidence="7">
    <location>
        <begin position="45"/>
        <end position="65"/>
    </location>
</feature>
<organism evidence="8 9">
    <name type="scientific">Mangrovactinospora gilvigrisea</name>
    <dbReference type="NCBI Taxonomy" id="1428644"/>
    <lineage>
        <taxon>Bacteria</taxon>
        <taxon>Bacillati</taxon>
        <taxon>Actinomycetota</taxon>
        <taxon>Actinomycetes</taxon>
        <taxon>Kitasatosporales</taxon>
        <taxon>Streptomycetaceae</taxon>
        <taxon>Mangrovactinospora</taxon>
    </lineage>
</organism>
<dbReference type="RefSeq" id="WP_071656837.1">
    <property type="nucleotide sequence ID" value="NZ_MLCF01000061.1"/>
</dbReference>
<keyword evidence="4 7" id="KW-1133">Transmembrane helix</keyword>
<accession>A0A1J7BEU2</accession>
<dbReference type="InterPro" id="IPR001182">
    <property type="entry name" value="FtsW/RodA"/>
</dbReference>
<dbReference type="STRING" id="1428644.BIV57_12270"/>
<feature type="transmembrane region" description="Helical" evidence="7">
    <location>
        <begin position="340"/>
        <end position="360"/>
    </location>
</feature>
<dbReference type="GO" id="GO:0015648">
    <property type="term" value="F:lipid-linked peptidoglycan transporter activity"/>
    <property type="evidence" value="ECO:0007669"/>
    <property type="project" value="TreeGrafter"/>
</dbReference>
<keyword evidence="8" id="KW-0132">Cell division</keyword>
<gene>
    <name evidence="8" type="ORF">BIV57_12270</name>
</gene>
<proteinExistence type="predicted"/>
<keyword evidence="9" id="KW-1185">Reference proteome</keyword>
<keyword evidence="2 7" id="KW-0812">Transmembrane</keyword>
<evidence type="ECO:0000256" key="7">
    <source>
        <dbReference type="SAM" id="Phobius"/>
    </source>
</evidence>
<dbReference type="EMBL" id="MLCF01000061">
    <property type="protein sequence ID" value="OIV37203.1"/>
    <property type="molecule type" value="Genomic_DNA"/>
</dbReference>
<keyword evidence="3" id="KW-0133">Cell shape</keyword>
<sequence length="487" mass="52270">MATTPGAPRSRRIVELFLLLFAVGIAAFGYIQIGTNRDGSPPPDTVRNVVGLGVLALIAHGFVWWRARYADPLLLPAAVLLNGLGLVLIARLDLETPSSQAAGTQMLWSALGVLFFIVVVVFLKDYRHLQRYTYIFAVLAILLLVLPMFFPATYGARIWVRLGPLSFQPGEFTKILLTVFFSGYLATRAHTLTLTGKKIWRFQFPSARVLAPILLIWLVSVLVLVAETDLGMSLLFFGVFIVLLYVATGRGSWFAITLGLAAVGAVAVGWLEPHVHSRVEDWLHPLASIEQGLGANQLAQSMFAFAAGGMLGTGLGLGHSILIGFAAKSDFILATAGEELGLTGLTALFLVYTVVVSRGYRAAVAVRDPFGTLLAIGLASLLAIQVFVVAGGVTDLIPLTGMTMPFLAQGGSSVVTNWIIIALLVKLTDHARGPEAPMVPLGPLGPLEPMVPPAKGPKGPKESKEPKRRGRRAKSEPEPEPERKEAD</sequence>
<feature type="transmembrane region" description="Helical" evidence="7">
    <location>
        <begin position="406"/>
        <end position="425"/>
    </location>
</feature>
<evidence type="ECO:0000313" key="8">
    <source>
        <dbReference type="EMBL" id="OIV37203.1"/>
    </source>
</evidence>
<dbReference type="PANTHER" id="PTHR30474">
    <property type="entry name" value="CELL CYCLE PROTEIN"/>
    <property type="match status" value="1"/>
</dbReference>
<dbReference type="PANTHER" id="PTHR30474:SF3">
    <property type="entry name" value="PEPTIDOGLYCAN GLYCOSYLTRANSFERASE RODA"/>
    <property type="match status" value="1"/>
</dbReference>
<evidence type="ECO:0000256" key="5">
    <source>
        <dbReference type="ARBA" id="ARBA00023136"/>
    </source>
</evidence>
<dbReference type="AlphaFoldDB" id="A0A1J7BEU2"/>
<feature type="transmembrane region" description="Helical" evidence="7">
    <location>
        <begin position="175"/>
        <end position="195"/>
    </location>
</feature>
<reference evidence="8 9" key="1">
    <citation type="submission" date="2016-10" db="EMBL/GenBank/DDBJ databases">
        <title>Genome sequence of Streptomyces gilvigriseus MUSC 26.</title>
        <authorList>
            <person name="Lee L.-H."/>
            <person name="Ser H.-L."/>
        </authorList>
    </citation>
    <scope>NUCLEOTIDE SEQUENCE [LARGE SCALE GENOMIC DNA]</scope>
    <source>
        <strain evidence="8 9">MUSC 26</strain>
    </source>
</reference>
<feature type="transmembrane region" description="Helical" evidence="7">
    <location>
        <begin position="72"/>
        <end position="94"/>
    </location>
</feature>
<evidence type="ECO:0000256" key="6">
    <source>
        <dbReference type="SAM" id="MobiDB-lite"/>
    </source>
</evidence>
<dbReference type="GO" id="GO:0032153">
    <property type="term" value="C:cell division site"/>
    <property type="evidence" value="ECO:0007669"/>
    <property type="project" value="TreeGrafter"/>
</dbReference>
<dbReference type="OrthoDB" id="9812661at2"/>
<evidence type="ECO:0000256" key="4">
    <source>
        <dbReference type="ARBA" id="ARBA00022989"/>
    </source>
</evidence>
<protein>
    <submittedName>
        <fullName evidence="8">Cell division protein FtsW</fullName>
    </submittedName>
</protein>
<keyword evidence="5 7" id="KW-0472">Membrane</keyword>
<name>A0A1J7BEU2_9ACTN</name>
<feature type="compositionally biased region" description="Basic and acidic residues" evidence="6">
    <location>
        <begin position="473"/>
        <end position="487"/>
    </location>
</feature>
<dbReference type="GO" id="GO:0008360">
    <property type="term" value="P:regulation of cell shape"/>
    <property type="evidence" value="ECO:0007669"/>
    <property type="project" value="UniProtKB-KW"/>
</dbReference>
<feature type="transmembrane region" description="Helical" evidence="7">
    <location>
        <begin position="372"/>
        <end position="394"/>
    </location>
</feature>
<evidence type="ECO:0000313" key="9">
    <source>
        <dbReference type="Proteomes" id="UP000243342"/>
    </source>
</evidence>
<keyword evidence="8" id="KW-0131">Cell cycle</keyword>